<accession>A0A0B4F2Z5</accession>
<dbReference type="VEuPathDB" id="FungiDB:MAN_10033"/>
<keyword evidence="2" id="KW-1133">Transmembrane helix</keyword>
<evidence type="ECO:0000313" key="5">
    <source>
        <dbReference type="Proteomes" id="UP000031186"/>
    </source>
</evidence>
<keyword evidence="2" id="KW-0812">Transmembrane</keyword>
<gene>
    <name evidence="3" type="ORF">MAN_10033</name>
    <name evidence="4" type="ORF">MAN_10086</name>
</gene>
<comment type="caution">
    <text evidence="3">The sequence shown here is derived from an EMBL/GenBank/DDBJ whole genome shotgun (WGS) entry which is preliminary data.</text>
</comment>
<sequence>MPPSPTASQAPADHGEGGGPPSKGLGPSDIIGIAVGVPSGVLAMIGVIIAFLAWRYPDKFTKTKDSLVPHRQATHDNGSTNNRENKSPLVMRDSYGDIHSNNRAPITYGRVAAMYFGETSDGRRRNEAASNCLGAFGRES</sequence>
<keyword evidence="5" id="KW-1185">Reference proteome</keyword>
<evidence type="ECO:0000313" key="4">
    <source>
        <dbReference type="EMBL" id="KID60269.1"/>
    </source>
</evidence>
<dbReference type="EMBL" id="AZNF01000020">
    <property type="protein sequence ID" value="KID60216.1"/>
    <property type="molecule type" value="Genomic_DNA"/>
</dbReference>
<organism evidence="3 5">
    <name type="scientific">Metarhizium anisopliae (strain ARSEF 549)</name>
    <dbReference type="NCBI Taxonomy" id="3151832"/>
    <lineage>
        <taxon>Eukaryota</taxon>
        <taxon>Fungi</taxon>
        <taxon>Dikarya</taxon>
        <taxon>Ascomycota</taxon>
        <taxon>Pezizomycotina</taxon>
        <taxon>Sordariomycetes</taxon>
        <taxon>Hypocreomycetidae</taxon>
        <taxon>Hypocreales</taxon>
        <taxon>Clavicipitaceae</taxon>
        <taxon>Metarhizium</taxon>
    </lineage>
</organism>
<dbReference type="EMBL" id="AZNF01000020">
    <property type="protein sequence ID" value="KID60269.1"/>
    <property type="molecule type" value="Genomic_DNA"/>
</dbReference>
<evidence type="ECO:0000313" key="3">
    <source>
        <dbReference type="EMBL" id="KID60216.1"/>
    </source>
</evidence>
<feature type="transmembrane region" description="Helical" evidence="2">
    <location>
        <begin position="30"/>
        <end position="54"/>
    </location>
</feature>
<evidence type="ECO:0000256" key="2">
    <source>
        <dbReference type="SAM" id="Phobius"/>
    </source>
</evidence>
<reference evidence="3 5" key="1">
    <citation type="journal article" date="2014" name="Proc. Natl. Acad. Sci. U.S.A.">
        <title>Trajectory and genomic determinants of fungal-pathogen speciation and host adaptation.</title>
        <authorList>
            <person name="Hu X."/>
            <person name="Xiao G."/>
            <person name="Zheng P."/>
            <person name="Shang Y."/>
            <person name="Su Y."/>
            <person name="Zhang X."/>
            <person name="Liu X."/>
            <person name="Zhan S."/>
            <person name="St Leger R.J."/>
            <person name="Wang C."/>
        </authorList>
    </citation>
    <scope>NUCLEOTIDE SEQUENCE [LARGE SCALE GENOMIC DNA]</scope>
    <source>
        <strain evidence="3 5">ARSEF 549</strain>
    </source>
</reference>
<feature type="region of interest" description="Disordered" evidence="1">
    <location>
        <begin position="1"/>
        <end position="25"/>
    </location>
</feature>
<dbReference type="Proteomes" id="UP000031186">
    <property type="component" value="Unassembled WGS sequence"/>
</dbReference>
<name>A0A0B4F2Z5_METAF</name>
<protein>
    <submittedName>
        <fullName evidence="3">Uncharacterized protein</fullName>
    </submittedName>
</protein>
<dbReference type="HOGENOM" id="CLU_1835611_0_0_1"/>
<dbReference type="VEuPathDB" id="FungiDB:MAN_10086"/>
<feature type="region of interest" description="Disordered" evidence="1">
    <location>
        <begin position="66"/>
        <end position="96"/>
    </location>
</feature>
<evidence type="ECO:0000256" key="1">
    <source>
        <dbReference type="SAM" id="MobiDB-lite"/>
    </source>
</evidence>
<feature type="non-terminal residue" evidence="3">
    <location>
        <position position="1"/>
    </location>
</feature>
<dbReference type="AlphaFoldDB" id="A0A0B4F2Z5"/>
<keyword evidence="2" id="KW-0472">Membrane</keyword>
<proteinExistence type="predicted"/>